<evidence type="ECO:0000313" key="1">
    <source>
        <dbReference type="EMBL" id="QLN00342.1"/>
    </source>
</evidence>
<dbReference type="Proteomes" id="UP000510927">
    <property type="component" value="Chromosome"/>
</dbReference>
<reference evidence="1 2" key="1">
    <citation type="submission" date="2020-06" db="EMBL/GenBank/DDBJ databases">
        <title>REHAB project genomes.</title>
        <authorList>
            <person name="Shaw L.P."/>
        </authorList>
    </citation>
    <scope>NUCLEOTIDE SEQUENCE [LARGE SCALE GENOMIC DNA]</scope>
    <source>
        <strain evidence="1 2">RHB28-C13</strain>
    </source>
</reference>
<dbReference type="EMBL" id="CP055675">
    <property type="protein sequence ID" value="QLN00342.1"/>
    <property type="molecule type" value="Genomic_DNA"/>
</dbReference>
<name>A0A7W3EEW5_ESCFE</name>
<evidence type="ECO:0008006" key="3">
    <source>
        <dbReference type="Google" id="ProtNLM"/>
    </source>
</evidence>
<protein>
    <recommendedName>
        <fullName evidence="3">Transposase</fullName>
    </recommendedName>
</protein>
<accession>A0A7W3EEW5</accession>
<sequence>MKNKIFLPTKCELHATRTIHKGRHLRKVSRNLANKMTEALEYGKKTWMDSTGA</sequence>
<dbReference type="RefSeq" id="WP_181203463.1">
    <property type="nucleotide sequence ID" value="NZ_CP055675.1"/>
</dbReference>
<evidence type="ECO:0000313" key="2">
    <source>
        <dbReference type="Proteomes" id="UP000510927"/>
    </source>
</evidence>
<organism evidence="1 2">
    <name type="scientific">Escherichia fergusonii</name>
    <dbReference type="NCBI Taxonomy" id="564"/>
    <lineage>
        <taxon>Bacteria</taxon>
        <taxon>Pseudomonadati</taxon>
        <taxon>Pseudomonadota</taxon>
        <taxon>Gammaproteobacteria</taxon>
        <taxon>Enterobacterales</taxon>
        <taxon>Enterobacteriaceae</taxon>
        <taxon>Escherichia</taxon>
    </lineage>
</organism>
<proteinExistence type="predicted"/>
<gene>
    <name evidence="1" type="ORF">HVY52_11190</name>
</gene>
<dbReference type="AlphaFoldDB" id="A0A7W3EEW5"/>